<dbReference type="GO" id="GO:0030705">
    <property type="term" value="P:cytoskeleton-dependent intracellular transport"/>
    <property type="evidence" value="ECO:0007669"/>
    <property type="project" value="TreeGrafter"/>
</dbReference>
<dbReference type="InParanoid" id="K1QQD9"/>
<dbReference type="PANTHER" id="PTHR18947:SF28">
    <property type="entry name" value="GIRDIN, ISOFORM A"/>
    <property type="match status" value="1"/>
</dbReference>
<sequence length="784" mass="86010">MVAKSPDFVMSGLKCRTDVQASKRQVAEEKLQSLQTENASLKSALSKATNESEENVSILSKDIKNIQESKRQVADGKLQDLQTENDSLKLTLAEATTKKNNELSKDKENAENQKNRLSKALEENKKEIETMQNDIARTEKKVSALTKEIKSLQQSKGTSSEEYNARKLYEENEFLKAQLDRTSRSYEQLRKDYNEVKREKDHALNRLSSVAGEKLRNNNPGIADLSDENRPINLGEKFSQLYDDQWTDAIEHLEEMGYSETDGIRRLLDILKAVFDECVKLSDTHFNQLKEVVNDYMSTAFSKEKAACQTYIDRSIELCWLMSVQDPPVVIDFIAVHDCQCTTITIGKFPNYGGITDYLDPGINRTFLLSNYPINCCGYISQWETDARNTGDLYAQFWRSVEGNWVLVGENRLTVPGSSPSFSTTPTTNTITDDSPIGTLVLSVNVTDVDPGDSVVVSLSTIVPSSSAYSFNATSMELQTTSALTSGAFQFTFTATDHCGNAATHTLDLTVHNPPPVIHNLPAGSSINENSKTESQLYTINVTDDSANDAITCYIQKTTPQMADFYIRRTSLDTYEYSIYLGSNANTHLDYDTAPSIDLNTCCTDAKVSVCSNYTVTLIKNHPPVISSLPATAVDVYIGSVEGTPVYTVVATDSESDSMTYEITCNNSCPFKVSENGEILVNGSLSGLNGTDYNVSIFVFDGKNNVGPENMTLSISGTEPATTTTTTAASVQAASDGVDSNTLSAIYTVAGISAVTCCSVIGVGLLALKIYRNVNRQIKPSIGD</sequence>
<dbReference type="GO" id="GO:0005509">
    <property type="term" value="F:calcium ion binding"/>
    <property type="evidence" value="ECO:0007669"/>
    <property type="project" value="InterPro"/>
</dbReference>
<dbReference type="Gene3D" id="2.60.40.60">
    <property type="entry name" value="Cadherins"/>
    <property type="match status" value="3"/>
</dbReference>
<protein>
    <submittedName>
        <fullName evidence="1">Protocadherin gamma-A11</fullName>
    </submittedName>
</protein>
<name>K1QQD9_MAGGI</name>
<gene>
    <name evidence="1" type="ORF">CGI_10004433</name>
</gene>
<dbReference type="GO" id="GO:0031122">
    <property type="term" value="P:cytoplasmic microtubule organization"/>
    <property type="evidence" value="ECO:0007669"/>
    <property type="project" value="TreeGrafter"/>
</dbReference>
<dbReference type="GO" id="GO:0008017">
    <property type="term" value="F:microtubule binding"/>
    <property type="evidence" value="ECO:0007669"/>
    <property type="project" value="TreeGrafter"/>
</dbReference>
<dbReference type="InterPro" id="IPR015919">
    <property type="entry name" value="Cadherin-like_sf"/>
</dbReference>
<dbReference type="PANTHER" id="PTHR18947">
    <property type="entry name" value="HOOK PROTEINS"/>
    <property type="match status" value="1"/>
</dbReference>
<dbReference type="SUPFAM" id="SSF49313">
    <property type="entry name" value="Cadherin-like"/>
    <property type="match status" value="2"/>
</dbReference>
<dbReference type="AlphaFoldDB" id="K1QQD9"/>
<organism evidence="1">
    <name type="scientific">Magallana gigas</name>
    <name type="common">Pacific oyster</name>
    <name type="synonym">Crassostrea gigas</name>
    <dbReference type="NCBI Taxonomy" id="29159"/>
    <lineage>
        <taxon>Eukaryota</taxon>
        <taxon>Metazoa</taxon>
        <taxon>Spiralia</taxon>
        <taxon>Lophotrochozoa</taxon>
        <taxon>Mollusca</taxon>
        <taxon>Bivalvia</taxon>
        <taxon>Autobranchia</taxon>
        <taxon>Pteriomorphia</taxon>
        <taxon>Ostreida</taxon>
        <taxon>Ostreoidea</taxon>
        <taxon>Ostreidae</taxon>
        <taxon>Magallana</taxon>
    </lineage>
</organism>
<reference evidence="1" key="1">
    <citation type="journal article" date="2012" name="Nature">
        <title>The oyster genome reveals stress adaptation and complexity of shell formation.</title>
        <authorList>
            <person name="Zhang G."/>
            <person name="Fang X."/>
            <person name="Guo X."/>
            <person name="Li L."/>
            <person name="Luo R."/>
            <person name="Xu F."/>
            <person name="Yang P."/>
            <person name="Zhang L."/>
            <person name="Wang X."/>
            <person name="Qi H."/>
            <person name="Xiong Z."/>
            <person name="Que H."/>
            <person name="Xie Y."/>
            <person name="Holland P.W."/>
            <person name="Paps J."/>
            <person name="Zhu Y."/>
            <person name="Wu F."/>
            <person name="Chen Y."/>
            <person name="Wang J."/>
            <person name="Peng C."/>
            <person name="Meng J."/>
            <person name="Yang L."/>
            <person name="Liu J."/>
            <person name="Wen B."/>
            <person name="Zhang N."/>
            <person name="Huang Z."/>
            <person name="Zhu Q."/>
            <person name="Feng Y."/>
            <person name="Mount A."/>
            <person name="Hedgecock D."/>
            <person name="Xu Z."/>
            <person name="Liu Y."/>
            <person name="Domazet-Loso T."/>
            <person name="Du Y."/>
            <person name="Sun X."/>
            <person name="Zhang S."/>
            <person name="Liu B."/>
            <person name="Cheng P."/>
            <person name="Jiang X."/>
            <person name="Li J."/>
            <person name="Fan D."/>
            <person name="Wang W."/>
            <person name="Fu W."/>
            <person name="Wang T."/>
            <person name="Wang B."/>
            <person name="Zhang J."/>
            <person name="Peng Z."/>
            <person name="Li Y."/>
            <person name="Li N."/>
            <person name="Wang J."/>
            <person name="Chen M."/>
            <person name="He Y."/>
            <person name="Tan F."/>
            <person name="Song X."/>
            <person name="Zheng Q."/>
            <person name="Huang R."/>
            <person name="Yang H."/>
            <person name="Du X."/>
            <person name="Chen L."/>
            <person name="Yang M."/>
            <person name="Gaffney P.M."/>
            <person name="Wang S."/>
            <person name="Luo L."/>
            <person name="She Z."/>
            <person name="Ming Y."/>
            <person name="Huang W."/>
            <person name="Zhang S."/>
            <person name="Huang B."/>
            <person name="Zhang Y."/>
            <person name="Qu T."/>
            <person name="Ni P."/>
            <person name="Miao G."/>
            <person name="Wang J."/>
            <person name="Wang Q."/>
            <person name="Steinberg C.E."/>
            <person name="Wang H."/>
            <person name="Li N."/>
            <person name="Qian L."/>
            <person name="Zhang G."/>
            <person name="Li Y."/>
            <person name="Yang H."/>
            <person name="Liu X."/>
            <person name="Wang J."/>
            <person name="Yin Y."/>
            <person name="Wang J."/>
        </authorList>
    </citation>
    <scope>NUCLEOTIDE SEQUENCE [LARGE SCALE GENOMIC DNA]</scope>
    <source>
        <strain evidence="1">05x7-T-G4-1.051#20</strain>
    </source>
</reference>
<dbReference type="GO" id="GO:0005737">
    <property type="term" value="C:cytoplasm"/>
    <property type="evidence" value="ECO:0007669"/>
    <property type="project" value="TreeGrafter"/>
</dbReference>
<dbReference type="EMBL" id="JH817261">
    <property type="protein sequence ID" value="EKC23701.1"/>
    <property type="molecule type" value="Genomic_DNA"/>
</dbReference>
<dbReference type="CDD" id="cd11304">
    <property type="entry name" value="Cadherin_repeat"/>
    <property type="match status" value="2"/>
</dbReference>
<dbReference type="HOGENOM" id="CLU_357626_0_0_1"/>
<accession>K1QQD9</accession>
<evidence type="ECO:0000313" key="1">
    <source>
        <dbReference type="EMBL" id="EKC23701.1"/>
    </source>
</evidence>
<dbReference type="GO" id="GO:0005815">
    <property type="term" value="C:microtubule organizing center"/>
    <property type="evidence" value="ECO:0007669"/>
    <property type="project" value="TreeGrafter"/>
</dbReference>
<dbReference type="GO" id="GO:0051959">
    <property type="term" value="F:dynein light intermediate chain binding"/>
    <property type="evidence" value="ECO:0007669"/>
    <property type="project" value="TreeGrafter"/>
</dbReference>
<dbReference type="GO" id="GO:0016020">
    <property type="term" value="C:membrane"/>
    <property type="evidence" value="ECO:0007669"/>
    <property type="project" value="InterPro"/>
</dbReference>
<proteinExistence type="predicted"/>